<keyword evidence="5" id="KW-0004">4Fe-4S</keyword>
<feature type="compositionally biased region" description="Basic and acidic residues" evidence="12">
    <location>
        <begin position="94"/>
        <end position="111"/>
    </location>
</feature>
<dbReference type="PANTHER" id="PTHR33693:SF1">
    <property type="entry name" value="TYPE-4 URACIL-DNA GLYCOSYLASE"/>
    <property type="match status" value="1"/>
</dbReference>
<dbReference type="PANTHER" id="PTHR33693">
    <property type="entry name" value="TYPE-5 URACIL-DNA GLYCOSYLASE"/>
    <property type="match status" value="1"/>
</dbReference>
<reference evidence="14" key="2">
    <citation type="submission" date="2021-08" db="EMBL/GenBank/DDBJ databases">
        <authorList>
            <person name="Tani A."/>
            <person name="Ola A."/>
            <person name="Ogura Y."/>
            <person name="Katsura K."/>
            <person name="Hayashi T."/>
        </authorList>
    </citation>
    <scope>NUCLEOTIDE SEQUENCE</scope>
    <source>
        <strain evidence="14">NBRC 15686</strain>
    </source>
</reference>
<keyword evidence="15" id="KW-1185">Reference proteome</keyword>
<evidence type="ECO:0000256" key="2">
    <source>
        <dbReference type="ARBA" id="ARBA00006521"/>
    </source>
</evidence>
<reference evidence="14" key="1">
    <citation type="journal article" date="2021" name="Front. Microbiol.">
        <title>Comprehensive Comparative Genomics and Phenotyping of Methylobacterium Species.</title>
        <authorList>
            <person name="Alessa O."/>
            <person name="Ogura Y."/>
            <person name="Fujitani Y."/>
            <person name="Takami H."/>
            <person name="Hayashi T."/>
            <person name="Sahin N."/>
            <person name="Tani A."/>
        </authorList>
    </citation>
    <scope>NUCLEOTIDE SEQUENCE</scope>
    <source>
        <strain evidence="14">NBRC 15686</strain>
    </source>
</reference>
<evidence type="ECO:0000256" key="6">
    <source>
        <dbReference type="ARBA" id="ARBA00022723"/>
    </source>
</evidence>
<dbReference type="Proteomes" id="UP001055039">
    <property type="component" value="Unassembled WGS sequence"/>
</dbReference>
<evidence type="ECO:0000256" key="5">
    <source>
        <dbReference type="ARBA" id="ARBA00022485"/>
    </source>
</evidence>
<dbReference type="InterPro" id="IPR051536">
    <property type="entry name" value="UDG_Type-4/5"/>
</dbReference>
<keyword evidence="7" id="KW-0227">DNA damage</keyword>
<evidence type="ECO:0000256" key="12">
    <source>
        <dbReference type="SAM" id="MobiDB-lite"/>
    </source>
</evidence>
<evidence type="ECO:0000256" key="4">
    <source>
        <dbReference type="ARBA" id="ARBA00019403"/>
    </source>
</evidence>
<evidence type="ECO:0000259" key="13">
    <source>
        <dbReference type="SMART" id="SM00986"/>
    </source>
</evidence>
<keyword evidence="6" id="KW-0479">Metal-binding</keyword>
<protein>
    <recommendedName>
        <fullName evidence="4">Type-4 uracil-DNA glycosylase</fullName>
        <ecNumber evidence="3">3.2.2.27</ecNumber>
    </recommendedName>
</protein>
<dbReference type="Pfam" id="PF03167">
    <property type="entry name" value="UDG"/>
    <property type="match status" value="1"/>
</dbReference>
<dbReference type="SMART" id="SM00987">
    <property type="entry name" value="UreE_C"/>
    <property type="match status" value="1"/>
</dbReference>
<comment type="similarity">
    <text evidence="2">Belongs to the uracil-DNA glycosylase (UDG) superfamily. Type 4 (UDGa) family.</text>
</comment>
<feature type="compositionally biased region" description="Basic and acidic residues" evidence="12">
    <location>
        <begin position="31"/>
        <end position="40"/>
    </location>
</feature>
<accession>A0ABQ4UKH5</accession>
<dbReference type="InterPro" id="IPR005122">
    <property type="entry name" value="Uracil-DNA_glycosylase-like"/>
</dbReference>
<evidence type="ECO:0000313" key="15">
    <source>
        <dbReference type="Proteomes" id="UP001055039"/>
    </source>
</evidence>
<keyword evidence="9" id="KW-0408">Iron</keyword>
<feature type="region of interest" description="Disordered" evidence="12">
    <location>
        <begin position="31"/>
        <end position="132"/>
    </location>
</feature>
<dbReference type="Gene3D" id="3.40.470.10">
    <property type="entry name" value="Uracil-DNA glycosylase-like domain"/>
    <property type="match status" value="1"/>
</dbReference>
<dbReference type="NCBIfam" id="TIGR00758">
    <property type="entry name" value="UDG_fam4"/>
    <property type="match status" value="1"/>
</dbReference>
<evidence type="ECO:0000256" key="11">
    <source>
        <dbReference type="ARBA" id="ARBA00023204"/>
    </source>
</evidence>
<evidence type="ECO:0000256" key="3">
    <source>
        <dbReference type="ARBA" id="ARBA00012030"/>
    </source>
</evidence>
<name>A0ABQ4UKH5_9HYPH</name>
<feature type="compositionally biased region" description="Basic and acidic residues" evidence="12">
    <location>
        <begin position="60"/>
        <end position="77"/>
    </location>
</feature>
<evidence type="ECO:0000313" key="14">
    <source>
        <dbReference type="EMBL" id="GJE66290.1"/>
    </source>
</evidence>
<comment type="catalytic activity">
    <reaction evidence="1">
        <text>Hydrolyzes single-stranded DNA or mismatched double-stranded DNA and polynucleotides, releasing free uracil.</text>
        <dbReference type="EC" id="3.2.2.27"/>
    </reaction>
</comment>
<dbReference type="EC" id="3.2.2.27" evidence="3"/>
<dbReference type="InterPro" id="IPR036895">
    <property type="entry name" value="Uracil-DNA_glycosylase-like_sf"/>
</dbReference>
<feature type="domain" description="Uracil-DNA glycosylase-like" evidence="13">
    <location>
        <begin position="163"/>
        <end position="314"/>
    </location>
</feature>
<evidence type="ECO:0000256" key="1">
    <source>
        <dbReference type="ARBA" id="ARBA00001400"/>
    </source>
</evidence>
<keyword evidence="8" id="KW-0378">Hydrolase</keyword>
<dbReference type="SMART" id="SM00986">
    <property type="entry name" value="UDG"/>
    <property type="match status" value="1"/>
</dbReference>
<evidence type="ECO:0000256" key="10">
    <source>
        <dbReference type="ARBA" id="ARBA00023014"/>
    </source>
</evidence>
<sequence>MTASHADTDARADLMSYLDFHVEAGVDAALDERPHDRFAEAEAAALAPAPRAEPAPPREPLPREPLPREPLPREPLPREPLPQRDPAPGEDAPLEFRRELPSRDPPPREPPRTYGNAAGAKPGEAADDARARAAQMTTLAELEALLRGFEGCGLRFTAKNLVFADGNPQARVMFVGEAPGADEDRIGKPFMGRSGQLLDRMMAAIGLDRSSAYISNVVPWRPPGNRNPTPQEISICRPFVERQIELANPDILVCLGAPATQTLTGTKDGILKARGRFYPYRLGDGREIRALATLHPAYLLRQPVQKRLAWRDFRMLKAALDGSAAGR</sequence>
<feature type="compositionally biased region" description="Low complexity" evidence="12">
    <location>
        <begin position="41"/>
        <end position="50"/>
    </location>
</feature>
<dbReference type="InterPro" id="IPR005273">
    <property type="entry name" value="Ura-DNA_glyco_family4"/>
</dbReference>
<dbReference type="CDD" id="cd10030">
    <property type="entry name" value="UDG-F4_TTUDGA_SPO1dp_like"/>
    <property type="match status" value="1"/>
</dbReference>
<evidence type="ECO:0000256" key="8">
    <source>
        <dbReference type="ARBA" id="ARBA00022801"/>
    </source>
</evidence>
<dbReference type="EMBL" id="BPRC01000013">
    <property type="protein sequence ID" value="GJE66290.1"/>
    <property type="molecule type" value="Genomic_DNA"/>
</dbReference>
<evidence type="ECO:0000256" key="7">
    <source>
        <dbReference type="ARBA" id="ARBA00022763"/>
    </source>
</evidence>
<comment type="caution">
    <text evidence="14">The sequence shown here is derived from an EMBL/GenBank/DDBJ whole genome shotgun (WGS) entry which is preliminary data.</text>
</comment>
<proteinExistence type="inferred from homology"/>
<keyword evidence="11" id="KW-0234">DNA repair</keyword>
<keyword evidence="10" id="KW-0411">Iron-sulfur</keyword>
<evidence type="ECO:0000256" key="9">
    <source>
        <dbReference type="ARBA" id="ARBA00023004"/>
    </source>
</evidence>
<organism evidence="14 15">
    <name type="scientific">Methylorubrum aminovorans</name>
    <dbReference type="NCBI Taxonomy" id="269069"/>
    <lineage>
        <taxon>Bacteria</taxon>
        <taxon>Pseudomonadati</taxon>
        <taxon>Pseudomonadota</taxon>
        <taxon>Alphaproteobacteria</taxon>
        <taxon>Hyphomicrobiales</taxon>
        <taxon>Methylobacteriaceae</taxon>
        <taxon>Methylorubrum</taxon>
    </lineage>
</organism>
<gene>
    <name evidence="14" type="ORF">LNAOJCKE_3508</name>
</gene>
<dbReference type="SUPFAM" id="SSF52141">
    <property type="entry name" value="Uracil-DNA glycosylase-like"/>
    <property type="match status" value="1"/>
</dbReference>